<proteinExistence type="predicted"/>
<keyword evidence="1" id="KW-1133">Transmembrane helix</keyword>
<evidence type="ECO:0000313" key="2">
    <source>
        <dbReference type="EMBL" id="SCY79110.1"/>
    </source>
</evidence>
<feature type="transmembrane region" description="Helical" evidence="1">
    <location>
        <begin position="113"/>
        <end position="134"/>
    </location>
</feature>
<feature type="transmembrane region" description="Helical" evidence="1">
    <location>
        <begin position="146"/>
        <end position="166"/>
    </location>
</feature>
<accession>A0A1G5ITP1</accession>
<dbReference type="Proteomes" id="UP000199354">
    <property type="component" value="Unassembled WGS sequence"/>
</dbReference>
<feature type="transmembrane region" description="Helical" evidence="1">
    <location>
        <begin position="206"/>
        <end position="223"/>
    </location>
</feature>
<dbReference type="RefSeq" id="WP_091144035.1">
    <property type="nucleotide sequence ID" value="NZ_FMVF01000011.1"/>
</dbReference>
<dbReference type="EMBL" id="FMVF01000011">
    <property type="protein sequence ID" value="SCY79110.1"/>
    <property type="molecule type" value="Genomic_DNA"/>
</dbReference>
<feature type="transmembrane region" description="Helical" evidence="1">
    <location>
        <begin position="86"/>
        <end position="107"/>
    </location>
</feature>
<sequence length="382" mass="42863">MYHLTDTQIDFISDDLRARGVAMVSLQQDLLDHVCCVIERELDDDGDFEQFYQSAITRFYKKDLAEIETETIHLLTHKNYYVMKKIMLASGAMSTGLLLIGIVLKFLHLPGAAVMLVLGVAVLSLVFLPLLFTLKVKEQQHAKDKVVAGVGTFAGILMSLGILFKVMHWPGANMMCAVALGIVLFVFLPIYFFAGIRNPQTKVNTVVSSVLLFAGCALVLILVRAPGGTKKDYVAYTDYFLRNERIVQSEAQLLAQMSSDPSTQADGLAISQLCDEIKTFLVESETGLKRIDRDFEKNGTWISETYAQVYWSDAPEQAQKLQTLQKQIERYNQAHKNTVNFDPIALAPTALDPHERVRTLLNNLSQVQLMVLQNQRRLLASR</sequence>
<keyword evidence="3" id="KW-1185">Reference proteome</keyword>
<evidence type="ECO:0008006" key="4">
    <source>
        <dbReference type="Google" id="ProtNLM"/>
    </source>
</evidence>
<reference evidence="2 3" key="1">
    <citation type="submission" date="2016-10" db="EMBL/GenBank/DDBJ databases">
        <authorList>
            <person name="de Groot N.N."/>
        </authorList>
    </citation>
    <scope>NUCLEOTIDE SEQUENCE [LARGE SCALE GENOMIC DNA]</scope>
    <source>
        <strain evidence="2 3">CGMCC 1.7031</strain>
    </source>
</reference>
<organism evidence="2 3">
    <name type="scientific">Flavobacterium caeni</name>
    <dbReference type="NCBI Taxonomy" id="490189"/>
    <lineage>
        <taxon>Bacteria</taxon>
        <taxon>Pseudomonadati</taxon>
        <taxon>Bacteroidota</taxon>
        <taxon>Flavobacteriia</taxon>
        <taxon>Flavobacteriales</taxon>
        <taxon>Flavobacteriaceae</taxon>
        <taxon>Flavobacterium</taxon>
    </lineage>
</organism>
<feature type="transmembrane region" description="Helical" evidence="1">
    <location>
        <begin position="172"/>
        <end position="194"/>
    </location>
</feature>
<evidence type="ECO:0000256" key="1">
    <source>
        <dbReference type="SAM" id="Phobius"/>
    </source>
</evidence>
<name>A0A1G5ITP1_9FLAO</name>
<evidence type="ECO:0000313" key="3">
    <source>
        <dbReference type="Proteomes" id="UP000199354"/>
    </source>
</evidence>
<dbReference type="OrthoDB" id="1134798at2"/>
<keyword evidence="1" id="KW-0812">Transmembrane</keyword>
<gene>
    <name evidence="2" type="ORF">SAMN02927903_02373</name>
</gene>
<dbReference type="AlphaFoldDB" id="A0A1G5ITP1"/>
<keyword evidence="1" id="KW-0472">Membrane</keyword>
<protein>
    <recommendedName>
        <fullName evidence="4">Gliding motility-associated protein GldM N-terminal domain-containing protein</fullName>
    </recommendedName>
</protein>